<sequence>MKMVAGLVVALLVTMVLLPAGALASFEMRDVITREAYERLVKSGDIRGISMTKTIISNPFLEEAIAAYAKDKLGGGPLDCQETCTLSDRCYTKGCTCNWPICYKNSLEM</sequence>
<accession>A0A0N9YAY2</accession>
<keyword evidence="2" id="KW-1015">Disulfide bond</keyword>
<proteinExistence type="evidence at transcript level"/>
<protein>
    <submittedName>
        <fullName evidence="4">Cyclotide</fullName>
    </submittedName>
</protein>
<organism evidence="4">
    <name type="scientific">Viola tricolor</name>
    <dbReference type="NCBI Taxonomy" id="214053"/>
    <lineage>
        <taxon>Eukaryota</taxon>
        <taxon>Viridiplantae</taxon>
        <taxon>Streptophyta</taxon>
        <taxon>Embryophyta</taxon>
        <taxon>Tracheophyta</taxon>
        <taxon>Spermatophyta</taxon>
        <taxon>Magnoliopsida</taxon>
        <taxon>eudicotyledons</taxon>
        <taxon>Gunneridae</taxon>
        <taxon>Pentapetalae</taxon>
        <taxon>rosids</taxon>
        <taxon>fabids</taxon>
        <taxon>Malpighiales</taxon>
        <taxon>Violaceae</taxon>
        <taxon>Viola</taxon>
        <taxon>Viola subgen. Viola</taxon>
        <taxon>Viola sect. Melanium</taxon>
        <taxon>Viola subsect. Bracteolatae</taxon>
    </lineage>
</organism>
<evidence type="ECO:0000256" key="2">
    <source>
        <dbReference type="ARBA" id="ARBA00023157"/>
    </source>
</evidence>
<reference evidence="4" key="1">
    <citation type="journal article" date="2015" name="J. Proteome Res.">
        <title>Peptidomics of Circular Cysteine-Rich Plant Peptides: Analysis of the Diversity of Cyclotides from Viola tricolor by Transcriptome and Proteome Mining.</title>
        <authorList>
            <person name="Hellinger R."/>
            <person name="Koehbach J."/>
            <person name="Soltis D.E."/>
            <person name="Carpenter E.J."/>
            <person name="Wong G.K."/>
            <person name="Gruber C.W."/>
        </authorList>
    </citation>
    <scope>NUCLEOTIDE SEQUENCE</scope>
    <source>
        <strain evidence="4">21</strain>
    </source>
</reference>
<evidence type="ECO:0000313" key="4">
    <source>
        <dbReference type="EMBL" id="ALI30825.1"/>
    </source>
</evidence>
<feature type="chain" id="PRO_5006041485" evidence="3">
    <location>
        <begin position="25"/>
        <end position="109"/>
    </location>
</feature>
<dbReference type="EMBL" id="KT203805">
    <property type="protein sequence ID" value="ALI30825.1"/>
    <property type="molecule type" value="mRNA"/>
</dbReference>
<evidence type="ECO:0000256" key="1">
    <source>
        <dbReference type="ARBA" id="ARBA00022821"/>
    </source>
</evidence>
<name>A0A0N9YAY2_9ROSI</name>
<feature type="signal peptide" evidence="3">
    <location>
        <begin position="1"/>
        <end position="24"/>
    </location>
</feature>
<dbReference type="GO" id="GO:0006952">
    <property type="term" value="P:defense response"/>
    <property type="evidence" value="ECO:0007669"/>
    <property type="project" value="UniProtKB-KW"/>
</dbReference>
<dbReference type="AlphaFoldDB" id="A0A0N9YAY2"/>
<evidence type="ECO:0000256" key="3">
    <source>
        <dbReference type="SAM" id="SignalP"/>
    </source>
</evidence>
<keyword evidence="1" id="KW-0611">Plant defense</keyword>
<keyword evidence="3" id="KW-0732">Signal</keyword>
<dbReference type="SUPFAM" id="SSF57038">
    <property type="entry name" value="Cyclotides"/>
    <property type="match status" value="1"/>
</dbReference>
<dbReference type="InterPro" id="IPR036146">
    <property type="entry name" value="Cyclotide_sf"/>
</dbReference>